<keyword evidence="8" id="KW-1185">Reference proteome</keyword>
<dbReference type="AlphaFoldDB" id="A0A9P1M7E4"/>
<dbReference type="PROSITE" id="PS51677">
    <property type="entry name" value="NODB"/>
    <property type="match status" value="1"/>
</dbReference>
<dbReference type="OrthoDB" id="3162524at2759"/>
<proteinExistence type="predicted"/>
<feature type="transmembrane region" description="Helical" evidence="5">
    <location>
        <begin position="902"/>
        <end position="926"/>
    </location>
</feature>
<gene>
    <name evidence="7" type="ORF">PPNO1_LOCUS2173</name>
</gene>
<evidence type="ECO:0000256" key="3">
    <source>
        <dbReference type="ARBA" id="ARBA00022989"/>
    </source>
</evidence>
<dbReference type="GO" id="GO:0005975">
    <property type="term" value="P:carbohydrate metabolic process"/>
    <property type="evidence" value="ECO:0007669"/>
    <property type="project" value="InterPro"/>
</dbReference>
<evidence type="ECO:0000256" key="5">
    <source>
        <dbReference type="SAM" id="Phobius"/>
    </source>
</evidence>
<dbReference type="SMART" id="SM00829">
    <property type="entry name" value="PKS_ER"/>
    <property type="match status" value="1"/>
</dbReference>
<accession>A0A9P1M7E4</accession>
<dbReference type="Proteomes" id="UP000838763">
    <property type="component" value="Unassembled WGS sequence"/>
</dbReference>
<dbReference type="Pfam" id="PF01490">
    <property type="entry name" value="Aa_trans"/>
    <property type="match status" value="1"/>
</dbReference>
<dbReference type="InterPro" id="IPR020843">
    <property type="entry name" value="ER"/>
</dbReference>
<dbReference type="Gene3D" id="3.20.20.370">
    <property type="entry name" value="Glycoside hydrolase/deacetylase"/>
    <property type="match status" value="1"/>
</dbReference>
<evidence type="ECO:0000313" key="8">
    <source>
        <dbReference type="Proteomes" id="UP000838763"/>
    </source>
</evidence>
<sequence>MAPDESNQRGMKAAELSQIANDELLIHVRAAGFCHSDLQVLQGQFPTQLPIIPSHEPVGVVVGIGSECPGSWQLGDRVGVLNFKNACGECTGCRLSMRKQHKHDPRFCVHRKTAGFRHDGAFAEYMVADPRTTVPLTEGISFEQAAPLMCAGATVWGALEKATAGLQPDDAVGIVGIGGLGHLALQFAKALGHRVVAIDSRAAGRELATAMENPALKPDLVVDSLKKRESTDEIYEFTNGEGLAAVVACTDSLEANAWSLELLKIQGVLVVLGLPPEKWQFDSSLMVFKELTIRGSYVADTESTKRMMAIVEKHNVQSHLTVIAFESLPEIVQMYQESSFKGRLVAKVNRRAKPHVDRRSHSHIHTRSQFKRSYLSSIMGKKRVLISYGVDVDAVSGWLGSYGGQDSSNDISRGLFAGTVGVRRMLKLFAKYDMKTTWFIPGHSLETFPEEMAAVRDAGHEIGLHGYSHENPTDMSLEQQRDVLDKTVAPWWETSKEGAQLLLDYGIQYDHSMSHHDCQAYYLRTGDSWTNIDYTQKAEQWMKPLVKGQETGLVEIPASWYLDDLPPMMFIKDAPNSHGFVNPRDIEDLWRDQFDYCYREYDEFIFPITVHPDVSGRPQVLLMHERLIEYFKKHDGVEFVTMEEMVEEFKKKNPRPRARCCRRHLIRRRYKLNHIMSPSTTYEKADAITPAQDGSSSSVDMQKAEMTDDSFEVFKKQEGAVDFRTVGWVHASVIFLKVIFATGVLTIPSAMYVLGSFPGAINVLGWQFLNTYGAIVQGNFRNAHAGCHSIADMANVVGGPWLKEIVGVLFLVTYAIVGASGIFGASVGLNALSNHAICTNYFMLVATAAVCILASFRKFEKIAWLTWVGFISRRCNEARSSGGSPKEGDFDLGYHVIGNPTFVAGITSVASIFCSGAGTSAFLPVISEMKRPRDYNKAVYVCMGIVTAAYLSFSLVVYRYCGQWVASPSLGSAGDVVKKVAYGIALPGLLVSACLYIHHLQSNSFVHWSVWFACTIGMSAVSFLLASGIPIFNYLLALAGSLTFSPLALGLPGTFGSMTTPITAREDS</sequence>
<dbReference type="Pfam" id="PF08240">
    <property type="entry name" value="ADH_N"/>
    <property type="match status" value="1"/>
</dbReference>
<evidence type="ECO:0000259" key="6">
    <source>
        <dbReference type="PROSITE" id="PS51677"/>
    </source>
</evidence>
<feature type="transmembrane region" description="Helical" evidence="5">
    <location>
        <begin position="734"/>
        <end position="754"/>
    </location>
</feature>
<dbReference type="CDD" id="cd10938">
    <property type="entry name" value="CE4_HpPgdA_like"/>
    <property type="match status" value="1"/>
</dbReference>
<dbReference type="PANTHER" id="PTHR47561:SF1">
    <property type="entry name" value="POLYSACCHARIDE DEACETYLASE FAMILY PROTEIN (AFU_ORTHOLOGUE AFUA_6G05030)"/>
    <property type="match status" value="1"/>
</dbReference>
<feature type="transmembrane region" description="Helical" evidence="5">
    <location>
        <begin position="938"/>
        <end position="960"/>
    </location>
</feature>
<evidence type="ECO:0000256" key="4">
    <source>
        <dbReference type="ARBA" id="ARBA00023136"/>
    </source>
</evidence>
<dbReference type="SUPFAM" id="SSF88713">
    <property type="entry name" value="Glycoside hydrolase/deacetylase"/>
    <property type="match status" value="1"/>
</dbReference>
<feature type="transmembrane region" description="Helical" evidence="5">
    <location>
        <begin position="980"/>
        <end position="998"/>
    </location>
</feature>
<feature type="domain" description="NodB homology" evidence="6">
    <location>
        <begin position="407"/>
        <end position="487"/>
    </location>
</feature>
<dbReference type="GO" id="GO:0016491">
    <property type="term" value="F:oxidoreductase activity"/>
    <property type="evidence" value="ECO:0007669"/>
    <property type="project" value="InterPro"/>
</dbReference>
<dbReference type="SUPFAM" id="SSF51735">
    <property type="entry name" value="NAD(P)-binding Rossmann-fold domains"/>
    <property type="match status" value="1"/>
</dbReference>
<feature type="transmembrane region" description="Helical" evidence="5">
    <location>
        <begin position="805"/>
        <end position="829"/>
    </location>
</feature>
<organism evidence="7 8">
    <name type="scientific">Parascedosporium putredinis</name>
    <dbReference type="NCBI Taxonomy" id="1442378"/>
    <lineage>
        <taxon>Eukaryota</taxon>
        <taxon>Fungi</taxon>
        <taxon>Dikarya</taxon>
        <taxon>Ascomycota</taxon>
        <taxon>Pezizomycotina</taxon>
        <taxon>Sordariomycetes</taxon>
        <taxon>Hypocreomycetidae</taxon>
        <taxon>Microascales</taxon>
        <taxon>Microascaceae</taxon>
        <taxon>Parascedosporium</taxon>
    </lineage>
</organism>
<keyword evidence="4 5" id="KW-0472">Membrane</keyword>
<protein>
    <recommendedName>
        <fullName evidence="6">NodB homology domain-containing protein</fullName>
    </recommendedName>
</protein>
<dbReference type="InterPro" id="IPR011330">
    <property type="entry name" value="Glyco_hydro/deAcase_b/a-brl"/>
</dbReference>
<dbReference type="SUPFAM" id="SSF50129">
    <property type="entry name" value="GroES-like"/>
    <property type="match status" value="1"/>
</dbReference>
<dbReference type="InterPro" id="IPR037950">
    <property type="entry name" value="PgdA-like"/>
</dbReference>
<evidence type="ECO:0000256" key="2">
    <source>
        <dbReference type="ARBA" id="ARBA00022692"/>
    </source>
</evidence>
<dbReference type="GO" id="GO:0016020">
    <property type="term" value="C:membrane"/>
    <property type="evidence" value="ECO:0007669"/>
    <property type="project" value="UniProtKB-SubCell"/>
</dbReference>
<name>A0A9P1M7E4_9PEZI</name>
<keyword evidence="3 5" id="KW-1133">Transmembrane helix</keyword>
<dbReference type="InterPro" id="IPR036291">
    <property type="entry name" value="NAD(P)-bd_dom_sf"/>
</dbReference>
<feature type="transmembrane region" description="Helical" evidence="5">
    <location>
        <begin position="1031"/>
        <end position="1051"/>
    </location>
</feature>
<comment type="caution">
    <text evidence="7">The sequence shown here is derived from an EMBL/GenBank/DDBJ whole genome shotgun (WGS) entry which is preliminary data.</text>
</comment>
<evidence type="ECO:0000256" key="1">
    <source>
        <dbReference type="ARBA" id="ARBA00004370"/>
    </source>
</evidence>
<evidence type="ECO:0000313" key="7">
    <source>
        <dbReference type="EMBL" id="CAI4212412.1"/>
    </source>
</evidence>
<dbReference type="InterPro" id="IPR002509">
    <property type="entry name" value="NODB_dom"/>
</dbReference>
<dbReference type="Gene3D" id="3.40.50.720">
    <property type="entry name" value="NAD(P)-binding Rossmann-like Domain"/>
    <property type="match status" value="1"/>
</dbReference>
<feature type="transmembrane region" description="Helical" evidence="5">
    <location>
        <begin position="841"/>
        <end position="859"/>
    </location>
</feature>
<dbReference type="GO" id="GO:0016810">
    <property type="term" value="F:hydrolase activity, acting on carbon-nitrogen (but not peptide) bonds"/>
    <property type="evidence" value="ECO:0007669"/>
    <property type="project" value="InterPro"/>
</dbReference>
<reference evidence="7" key="1">
    <citation type="submission" date="2022-11" db="EMBL/GenBank/DDBJ databases">
        <authorList>
            <person name="Scott C."/>
            <person name="Bruce N."/>
        </authorList>
    </citation>
    <scope>NUCLEOTIDE SEQUENCE</scope>
</reference>
<dbReference type="InterPro" id="IPR011032">
    <property type="entry name" value="GroES-like_sf"/>
</dbReference>
<dbReference type="InterPro" id="IPR013057">
    <property type="entry name" value="AA_transpt_TM"/>
</dbReference>
<dbReference type="Pfam" id="PF01522">
    <property type="entry name" value="Polysacc_deac_1"/>
    <property type="match status" value="1"/>
</dbReference>
<feature type="transmembrane region" description="Helical" evidence="5">
    <location>
        <begin position="1005"/>
        <end position="1025"/>
    </location>
</feature>
<dbReference type="InterPro" id="IPR013154">
    <property type="entry name" value="ADH-like_N"/>
</dbReference>
<dbReference type="Gene3D" id="3.90.180.10">
    <property type="entry name" value="Medium-chain alcohol dehydrogenases, catalytic domain"/>
    <property type="match status" value="1"/>
</dbReference>
<dbReference type="EMBL" id="CALLCH030000004">
    <property type="protein sequence ID" value="CAI4212412.1"/>
    <property type="molecule type" value="Genomic_DNA"/>
</dbReference>
<dbReference type="PANTHER" id="PTHR47561">
    <property type="entry name" value="POLYSACCHARIDE DEACETYLASE FAMILY PROTEIN (AFU_ORTHOLOGUE AFUA_6G05030)"/>
    <property type="match status" value="1"/>
</dbReference>
<dbReference type="InterPro" id="IPR013149">
    <property type="entry name" value="ADH-like_C"/>
</dbReference>
<dbReference type="Pfam" id="PF00107">
    <property type="entry name" value="ADH_zinc_N"/>
    <property type="match status" value="1"/>
</dbReference>
<keyword evidence="2 5" id="KW-0812">Transmembrane</keyword>
<comment type="subcellular location">
    <subcellularLocation>
        <location evidence="1">Membrane</location>
    </subcellularLocation>
</comment>